<dbReference type="Pfam" id="PF13175">
    <property type="entry name" value="AAA_15"/>
    <property type="match status" value="1"/>
</dbReference>
<keyword evidence="3" id="KW-1185">Reference proteome</keyword>
<dbReference type="InterPro" id="IPR027417">
    <property type="entry name" value="P-loop_NTPase"/>
</dbReference>
<dbReference type="RefSeq" id="WP_227308295.1">
    <property type="nucleotide sequence ID" value="NZ_JAESVA010000005.1"/>
</dbReference>
<feature type="domain" description="Endonuclease GajA/Old nuclease/RecF-like AAA" evidence="1">
    <location>
        <begin position="233"/>
        <end position="455"/>
    </location>
</feature>
<evidence type="ECO:0000259" key="1">
    <source>
        <dbReference type="Pfam" id="PF13175"/>
    </source>
</evidence>
<dbReference type="AlphaFoldDB" id="A0A964E4F0"/>
<name>A0A964E4F0_9PROT</name>
<dbReference type="EMBL" id="JAESVA010000005">
    <property type="protein sequence ID" value="MCB8881625.1"/>
    <property type="molecule type" value="Genomic_DNA"/>
</dbReference>
<dbReference type="PANTHER" id="PTHR43581:SF2">
    <property type="entry name" value="EXCINUCLEASE ATPASE SUBUNIT"/>
    <property type="match status" value="1"/>
</dbReference>
<dbReference type="PANTHER" id="PTHR43581">
    <property type="entry name" value="ATP/GTP PHOSPHATASE"/>
    <property type="match status" value="1"/>
</dbReference>
<gene>
    <name evidence="2" type="ORF">ACELLULO517_15355</name>
</gene>
<dbReference type="InterPro" id="IPR041685">
    <property type="entry name" value="AAA_GajA/Old/RecF-like"/>
</dbReference>
<evidence type="ECO:0000313" key="2">
    <source>
        <dbReference type="EMBL" id="MCB8881625.1"/>
    </source>
</evidence>
<sequence length="471" mass="53533">MDLGKKIAQVTVEGLQDIFDYAVTFPEGADTIILIAPNGFGKTALLSLLKDCVTLNLRRVASHTFKQLEIEFQDKTKWKFIRSFDGDRLRSEDLRRRRAQEEALWLSSRHAHFPEDARVVSFKRFDKSGKEVEEKLPDFDKINPRVLARALDRLPFLNTLSTSLVRDMRNGESMSVADAFRNNFLEIKSNPAIREMLAISSPSAVWEGIPEIRCVFIETQRLLYSKSAQEDGEKQTSQEEITRQAQSLSALLHKNYSDYAATSQALDRSFPNRLIARAREGVTTNTDELRNSLIDVEKKRAALTEAGILVEQADTIIATDDELLPKVVDALQIYVEDSQKKLSTYNEIYPKISVFRELMASKLKPKKLSIGREFGAAVSRDKSPLKLEGLSSGEKHEFIMLFKLIFETPSESLVLIDEPEISLHVVWQLEFMSDLRRIQSANPFQSIIATHSPQIFQGFKHLLVDLADQVK</sequence>
<dbReference type="InterPro" id="IPR051396">
    <property type="entry name" value="Bact_Antivir_Def_Nuclease"/>
</dbReference>
<proteinExistence type="predicted"/>
<accession>A0A964E4F0</accession>
<evidence type="ECO:0000313" key="3">
    <source>
        <dbReference type="Proteomes" id="UP000721844"/>
    </source>
</evidence>
<dbReference type="Gene3D" id="3.40.50.300">
    <property type="entry name" value="P-loop containing nucleotide triphosphate hydrolases"/>
    <property type="match status" value="1"/>
</dbReference>
<protein>
    <submittedName>
        <fullName evidence="2">AAA family ATPase</fullName>
    </submittedName>
</protein>
<comment type="caution">
    <text evidence="2">The sequence shown here is derived from an EMBL/GenBank/DDBJ whole genome shotgun (WGS) entry which is preliminary data.</text>
</comment>
<organism evidence="2 3">
    <name type="scientific">Acidisoma cellulosilyticum</name>
    <dbReference type="NCBI Taxonomy" id="2802395"/>
    <lineage>
        <taxon>Bacteria</taxon>
        <taxon>Pseudomonadati</taxon>
        <taxon>Pseudomonadota</taxon>
        <taxon>Alphaproteobacteria</taxon>
        <taxon>Acetobacterales</taxon>
        <taxon>Acidocellaceae</taxon>
        <taxon>Acidisoma</taxon>
    </lineage>
</organism>
<reference evidence="2 3" key="1">
    <citation type="journal article" date="2021" name="Microorganisms">
        <title>Acidisoma silvae sp. nov. and Acidisomacellulosilytica sp. nov., Two Acidophilic Bacteria Isolated from Decaying Wood, Hydrolyzing Cellulose and Producing Poly-3-hydroxybutyrate.</title>
        <authorList>
            <person name="Mieszkin S."/>
            <person name="Pouder E."/>
            <person name="Uroz S."/>
            <person name="Simon-Colin C."/>
            <person name="Alain K."/>
        </authorList>
    </citation>
    <scope>NUCLEOTIDE SEQUENCE [LARGE SCALE GENOMIC DNA]</scope>
    <source>
        <strain evidence="2 3">HW T5.17</strain>
    </source>
</reference>
<dbReference type="SUPFAM" id="SSF52540">
    <property type="entry name" value="P-loop containing nucleoside triphosphate hydrolases"/>
    <property type="match status" value="1"/>
</dbReference>
<dbReference type="Proteomes" id="UP000721844">
    <property type="component" value="Unassembled WGS sequence"/>
</dbReference>